<accession>A0AA45WMY1</accession>
<comment type="caution">
    <text evidence="1">The sequence shown here is derived from an EMBL/GenBank/DDBJ whole genome shotgun (WGS) entry which is preliminary data.</text>
</comment>
<keyword evidence="2" id="KW-1185">Reference proteome</keyword>
<sequence>MQQSQQEKPAEILKIFLKAYQITEDKGKIKPIEDIETPLILVENIENFKENCFWVNIKNLWILIAKVPPVVLTKGDFILFREKNKWGMFKYLGEEKEEFILTDAKEKRKTKVKKDIIFSLSLFGKILRVQNKV</sequence>
<reference evidence="1" key="1">
    <citation type="submission" date="2017-05" db="EMBL/GenBank/DDBJ databases">
        <authorList>
            <person name="Varghese N."/>
            <person name="Submissions S."/>
        </authorList>
    </citation>
    <scope>NUCLEOTIDE SEQUENCE</scope>
    <source>
        <strain evidence="1">DSM 18763</strain>
    </source>
</reference>
<dbReference type="Proteomes" id="UP001157947">
    <property type="component" value="Unassembled WGS sequence"/>
</dbReference>
<evidence type="ECO:0000313" key="2">
    <source>
        <dbReference type="Proteomes" id="UP001157947"/>
    </source>
</evidence>
<organism evidence="1 2">
    <name type="scientific">Venenivibrio stagnispumantis</name>
    <dbReference type="NCBI Taxonomy" id="407998"/>
    <lineage>
        <taxon>Bacteria</taxon>
        <taxon>Pseudomonadati</taxon>
        <taxon>Aquificota</taxon>
        <taxon>Aquificia</taxon>
        <taxon>Aquificales</taxon>
        <taxon>Hydrogenothermaceae</taxon>
        <taxon>Venenivibrio</taxon>
    </lineage>
</organism>
<dbReference type="RefSeq" id="WP_265134713.1">
    <property type="nucleotide sequence ID" value="NZ_FXTX01000014.1"/>
</dbReference>
<protein>
    <submittedName>
        <fullName evidence="1">Uncharacterized protein</fullName>
    </submittedName>
</protein>
<dbReference type="AlphaFoldDB" id="A0AA45WMY1"/>
<evidence type="ECO:0000313" key="1">
    <source>
        <dbReference type="EMBL" id="SMP16047.1"/>
    </source>
</evidence>
<gene>
    <name evidence="1" type="ORF">SAMN06264868_11445</name>
</gene>
<dbReference type="EMBL" id="FXTX01000014">
    <property type="protein sequence ID" value="SMP16047.1"/>
    <property type="molecule type" value="Genomic_DNA"/>
</dbReference>
<name>A0AA45WMY1_9AQUI</name>
<proteinExistence type="predicted"/>